<feature type="transmembrane region" description="Helical" evidence="2">
    <location>
        <begin position="415"/>
        <end position="433"/>
    </location>
</feature>
<accession>A0ABR9JB73</accession>
<evidence type="ECO:0000256" key="1">
    <source>
        <dbReference type="SAM" id="MobiDB-lite"/>
    </source>
</evidence>
<feature type="transmembrane region" description="Helical" evidence="2">
    <location>
        <begin position="331"/>
        <end position="358"/>
    </location>
</feature>
<name>A0ABR9JB73_9MICC</name>
<feature type="region of interest" description="Disordered" evidence="1">
    <location>
        <begin position="1"/>
        <end position="267"/>
    </location>
</feature>
<feature type="compositionally biased region" description="Basic and acidic residues" evidence="1">
    <location>
        <begin position="168"/>
        <end position="181"/>
    </location>
</feature>
<dbReference type="Proteomes" id="UP000643525">
    <property type="component" value="Unassembled WGS sequence"/>
</dbReference>
<proteinExistence type="predicted"/>
<feature type="transmembrane region" description="Helical" evidence="2">
    <location>
        <begin position="535"/>
        <end position="554"/>
    </location>
</feature>
<organism evidence="3 4">
    <name type="scientific">Nesterenkonia lutea</name>
    <dbReference type="NCBI Taxonomy" id="272919"/>
    <lineage>
        <taxon>Bacteria</taxon>
        <taxon>Bacillati</taxon>
        <taxon>Actinomycetota</taxon>
        <taxon>Actinomycetes</taxon>
        <taxon>Micrococcales</taxon>
        <taxon>Micrococcaceae</taxon>
        <taxon>Nesterenkonia</taxon>
    </lineage>
</organism>
<feature type="transmembrane region" description="Helical" evidence="2">
    <location>
        <begin position="509"/>
        <end position="528"/>
    </location>
</feature>
<feature type="transmembrane region" description="Helical" evidence="2">
    <location>
        <begin position="439"/>
        <end position="457"/>
    </location>
</feature>
<keyword evidence="2" id="KW-0472">Membrane</keyword>
<feature type="compositionally biased region" description="Low complexity" evidence="1">
    <location>
        <begin position="14"/>
        <end position="35"/>
    </location>
</feature>
<keyword evidence="2" id="KW-1133">Transmembrane helix</keyword>
<feature type="transmembrane region" description="Helical" evidence="2">
    <location>
        <begin position="384"/>
        <end position="403"/>
    </location>
</feature>
<evidence type="ECO:0000313" key="4">
    <source>
        <dbReference type="Proteomes" id="UP000643525"/>
    </source>
</evidence>
<protein>
    <submittedName>
        <fullName evidence="3">Uncharacterized protein</fullName>
    </submittedName>
</protein>
<feature type="transmembrane region" description="Helical" evidence="2">
    <location>
        <begin position="560"/>
        <end position="577"/>
    </location>
</feature>
<keyword evidence="4" id="KW-1185">Reference proteome</keyword>
<feature type="compositionally biased region" description="Low complexity" evidence="1">
    <location>
        <begin position="156"/>
        <end position="167"/>
    </location>
</feature>
<feature type="compositionally biased region" description="Acidic residues" evidence="1">
    <location>
        <begin position="44"/>
        <end position="59"/>
    </location>
</feature>
<sequence>MTEKSQDESTETLPASEPPASSAPGAEPETPAASAQGLPRDDFSSEETLSEETLSEELSSDEHAGESESAGDGETAGSGAPEQEETELPGTESSGQTSATPAGASAVRHSQPTPPRPNPTETGSEESGLSDFFDNLDEKFMDATRRLASAFRRPEPATQAPEQAQAQDHPDSPAESEHPSVQEETPGTSTPAPSPGDPDDAARPATAAEEPDPEPASGSGDPVNAPEATSDPNAGGSTPAEGPLTEAQEEPAAVTLPKPRRALDERRQRDVILEKAAAIEAATARNYRPTGREFVEFADDEEDLFTYIPPYNLPSRDPDPAPVRTDLYRQVFVSLGALAALVSLIWMFGAFTAAPAILGGNGLDQLVEGWYSGDLALLSPDANFYWLWPFIVIGLIAHAVYQWTTTQTATPRQRLSGWQVGSASLLMLVWTAAVHHGMLTIAVLASLAVALALIDAIRQFTFRTARSSLERRLADTTTGLFAGWALVAGMSSLSIWLTAMGWRVPGFPAVIWALIGLSVCIWAASYYAMTERGRITLALGMGWGMFWLIFPRILSEVTSVWVALCAAMGAFVVILATESRRHKINHAERRAAMGRPLEDII</sequence>
<feature type="compositionally biased region" description="Basic and acidic residues" evidence="1">
    <location>
        <begin position="136"/>
        <end position="145"/>
    </location>
</feature>
<dbReference type="EMBL" id="JADBED010000001">
    <property type="protein sequence ID" value="MBE1523177.1"/>
    <property type="molecule type" value="Genomic_DNA"/>
</dbReference>
<gene>
    <name evidence="3" type="ORF">H4W27_000295</name>
</gene>
<reference evidence="3 4" key="1">
    <citation type="submission" date="2020-10" db="EMBL/GenBank/DDBJ databases">
        <title>Sequencing the genomes of 1000 actinobacteria strains.</title>
        <authorList>
            <person name="Klenk H.-P."/>
        </authorList>
    </citation>
    <scope>NUCLEOTIDE SEQUENCE [LARGE SCALE GENOMIC DNA]</scope>
    <source>
        <strain evidence="3 4">DSM 15666</strain>
    </source>
</reference>
<evidence type="ECO:0000313" key="3">
    <source>
        <dbReference type="EMBL" id="MBE1523177.1"/>
    </source>
</evidence>
<dbReference type="RefSeq" id="WP_192594366.1">
    <property type="nucleotide sequence ID" value="NZ_BAAALJ010000016.1"/>
</dbReference>
<feature type="transmembrane region" description="Helical" evidence="2">
    <location>
        <begin position="478"/>
        <end position="497"/>
    </location>
</feature>
<feature type="compositionally biased region" description="Polar residues" evidence="1">
    <location>
        <begin position="91"/>
        <end position="100"/>
    </location>
</feature>
<keyword evidence="2" id="KW-0812">Transmembrane</keyword>
<evidence type="ECO:0000256" key="2">
    <source>
        <dbReference type="SAM" id="Phobius"/>
    </source>
</evidence>
<comment type="caution">
    <text evidence="3">The sequence shown here is derived from an EMBL/GenBank/DDBJ whole genome shotgun (WGS) entry which is preliminary data.</text>
</comment>